<dbReference type="InterPro" id="IPR016181">
    <property type="entry name" value="Acyl_CoA_acyltransferase"/>
</dbReference>
<dbReference type="GO" id="GO:0016747">
    <property type="term" value="F:acyltransferase activity, transferring groups other than amino-acyl groups"/>
    <property type="evidence" value="ECO:0007669"/>
    <property type="project" value="InterPro"/>
</dbReference>
<dbReference type="InterPro" id="IPR000182">
    <property type="entry name" value="GNAT_dom"/>
</dbReference>
<dbReference type="SUPFAM" id="SSF55729">
    <property type="entry name" value="Acyl-CoA N-acyltransferases (Nat)"/>
    <property type="match status" value="1"/>
</dbReference>
<reference evidence="2 3" key="1">
    <citation type="journal article" date="2013" name="ISME J.">
        <title>Comparative genomics of pathogenic lineages of Vibrio nigripulchritudo identifies virulence-associated traits.</title>
        <authorList>
            <person name="Goudenege D."/>
            <person name="Labreuche Y."/>
            <person name="Krin E."/>
            <person name="Ansquer D."/>
            <person name="Mangenot S."/>
            <person name="Calteau A."/>
            <person name="Medigue C."/>
            <person name="Mazel D."/>
            <person name="Polz M.F."/>
            <person name="Le Roux F."/>
        </authorList>
    </citation>
    <scope>NUCLEOTIDE SEQUENCE [LARGE SCALE GENOMIC DNA]</scope>
    <source>
        <strain evidence="2 3">SOn1</strain>
    </source>
</reference>
<dbReference type="Pfam" id="PF13673">
    <property type="entry name" value="Acetyltransf_10"/>
    <property type="match status" value="1"/>
</dbReference>
<evidence type="ECO:0000259" key="1">
    <source>
        <dbReference type="PROSITE" id="PS51186"/>
    </source>
</evidence>
<dbReference type="CDD" id="cd04301">
    <property type="entry name" value="NAT_SF"/>
    <property type="match status" value="1"/>
</dbReference>
<dbReference type="RefSeq" id="WP_022613360.1">
    <property type="nucleotide sequence ID" value="NZ_LK391965.1"/>
</dbReference>
<proteinExistence type="predicted"/>
<evidence type="ECO:0000313" key="2">
    <source>
        <dbReference type="EMBL" id="CCO49113.1"/>
    </source>
</evidence>
<accession>A0AAV2VX72</accession>
<dbReference type="PROSITE" id="PS51186">
    <property type="entry name" value="GNAT"/>
    <property type="match status" value="1"/>
</dbReference>
<evidence type="ECO:0000313" key="3">
    <source>
        <dbReference type="Proteomes" id="UP000018211"/>
    </source>
</evidence>
<gene>
    <name evidence="2" type="ORF">VIBNISOn1_790040</name>
</gene>
<dbReference type="Gene3D" id="3.40.630.30">
    <property type="match status" value="1"/>
</dbReference>
<dbReference type="AlphaFoldDB" id="A0AAV2VX72"/>
<dbReference type="EMBL" id="CAOF01000174">
    <property type="protein sequence ID" value="CCO49113.1"/>
    <property type="molecule type" value="Genomic_DNA"/>
</dbReference>
<comment type="caution">
    <text evidence="2">The sequence shown here is derived from an EMBL/GenBank/DDBJ whole genome shotgun (WGS) entry which is preliminary data.</text>
</comment>
<organism evidence="2 3">
    <name type="scientific">Vibrio nigripulchritudo SOn1</name>
    <dbReference type="NCBI Taxonomy" id="1238450"/>
    <lineage>
        <taxon>Bacteria</taxon>
        <taxon>Pseudomonadati</taxon>
        <taxon>Pseudomonadota</taxon>
        <taxon>Gammaproteobacteria</taxon>
        <taxon>Vibrionales</taxon>
        <taxon>Vibrionaceae</taxon>
        <taxon>Vibrio</taxon>
    </lineage>
</organism>
<dbReference type="Proteomes" id="UP000018211">
    <property type="component" value="Unassembled WGS sequence"/>
</dbReference>
<name>A0AAV2VX72_9VIBR</name>
<feature type="domain" description="N-acetyltransferase" evidence="1">
    <location>
        <begin position="6"/>
        <end position="159"/>
    </location>
</feature>
<sequence length="164" mass="18301">MRWKVCSFEQITNIELYQLLKLRVDIFIVEQNAPYSDLDGKDHAEGVLHVLGIEGDEVVAYARLLPDGLGYPVEVLPFLDGSEKETAIGRVVVKASHRGTGVGHELMRVSLNAMKEHGFSTPVFISAQSYLTDYYQQHGFSVFTPAYSEDGCDMRGMRSESLVV</sequence>
<protein>
    <submittedName>
        <fullName evidence="2">Acyl-CoA N-acyltransferase</fullName>
    </submittedName>
</protein>